<name>A0A9P8SHJ7_9HYPO</name>
<proteinExistence type="predicted"/>
<accession>A0A9P8SHJ7</accession>
<dbReference type="GeneID" id="68357383"/>
<evidence type="ECO:0000256" key="1">
    <source>
        <dbReference type="SAM" id="MobiDB-lite"/>
    </source>
</evidence>
<organism evidence="2 3">
    <name type="scientific">Hirsutella rhossiliensis</name>
    <dbReference type="NCBI Taxonomy" id="111463"/>
    <lineage>
        <taxon>Eukaryota</taxon>
        <taxon>Fungi</taxon>
        <taxon>Dikarya</taxon>
        <taxon>Ascomycota</taxon>
        <taxon>Pezizomycotina</taxon>
        <taxon>Sordariomycetes</taxon>
        <taxon>Hypocreomycetidae</taxon>
        <taxon>Hypocreales</taxon>
        <taxon>Ophiocordycipitaceae</taxon>
        <taxon>Hirsutella</taxon>
    </lineage>
</organism>
<feature type="compositionally biased region" description="Basic and acidic residues" evidence="1">
    <location>
        <begin position="124"/>
        <end position="139"/>
    </location>
</feature>
<dbReference type="RefSeq" id="XP_044718614.1">
    <property type="nucleotide sequence ID" value="XM_044866725.1"/>
</dbReference>
<dbReference type="EMBL" id="JAIZPD010000009">
    <property type="protein sequence ID" value="KAH0961101.1"/>
    <property type="molecule type" value="Genomic_DNA"/>
</dbReference>
<gene>
    <name evidence="2" type="ORF">HRG_08254</name>
</gene>
<dbReference type="Proteomes" id="UP000824596">
    <property type="component" value="Unassembled WGS sequence"/>
</dbReference>
<comment type="caution">
    <text evidence="2">The sequence shown here is derived from an EMBL/GenBank/DDBJ whole genome shotgun (WGS) entry which is preliminary data.</text>
</comment>
<dbReference type="OrthoDB" id="4926696at2759"/>
<feature type="compositionally biased region" description="Acidic residues" evidence="1">
    <location>
        <begin position="1"/>
        <end position="14"/>
    </location>
</feature>
<feature type="region of interest" description="Disordered" evidence="1">
    <location>
        <begin position="1"/>
        <end position="22"/>
    </location>
</feature>
<sequence length="169" mass="17848">MALSDEDVPGDEEAVVSHDAPLESSAQLGIAASPYSPTSLAAVDTANDEHVDSPPAATPAPDVTRKQSSTAARAVALELYNLHTPMHVITQRTGIKSGAFYALIRRATQRGFTRGSRVLDEHVVDGHRSGRPQTAERGRDGKRKRRRKAAEADKAGGDDGTGESVPTPG</sequence>
<keyword evidence="3" id="KW-1185">Reference proteome</keyword>
<dbReference type="AlphaFoldDB" id="A0A9P8SHJ7"/>
<feature type="region of interest" description="Disordered" evidence="1">
    <location>
        <begin position="39"/>
        <end position="69"/>
    </location>
</feature>
<reference evidence="2" key="1">
    <citation type="submission" date="2021-09" db="EMBL/GenBank/DDBJ databases">
        <title>A high-quality genome of the endoparasitic fungus Hirsutella rhossiliensis with a comparison of Hirsutella genomes reveals transposable elements contributing to genome size variation.</title>
        <authorList>
            <person name="Lin R."/>
            <person name="Jiao Y."/>
            <person name="Sun X."/>
            <person name="Ling J."/>
            <person name="Xie B."/>
            <person name="Cheng X."/>
        </authorList>
    </citation>
    <scope>NUCLEOTIDE SEQUENCE</scope>
    <source>
        <strain evidence="2">HR02</strain>
    </source>
</reference>
<evidence type="ECO:0000313" key="2">
    <source>
        <dbReference type="EMBL" id="KAH0961101.1"/>
    </source>
</evidence>
<evidence type="ECO:0000313" key="3">
    <source>
        <dbReference type="Proteomes" id="UP000824596"/>
    </source>
</evidence>
<feature type="region of interest" description="Disordered" evidence="1">
    <location>
        <begin position="124"/>
        <end position="169"/>
    </location>
</feature>
<protein>
    <submittedName>
        <fullName evidence="2">Uncharacterized protein</fullName>
    </submittedName>
</protein>